<evidence type="ECO:0000313" key="3">
    <source>
        <dbReference type="Proteomes" id="UP001476798"/>
    </source>
</evidence>
<protein>
    <submittedName>
        <fullName evidence="2">Uncharacterized protein</fullName>
    </submittedName>
</protein>
<reference evidence="2 3" key="1">
    <citation type="submission" date="2021-06" db="EMBL/GenBank/DDBJ databases">
        <authorList>
            <person name="Palmer J.M."/>
        </authorList>
    </citation>
    <scope>NUCLEOTIDE SEQUENCE [LARGE SCALE GENOMIC DNA]</scope>
    <source>
        <strain evidence="2 3">GA_2019</strain>
        <tissue evidence="2">Muscle</tissue>
    </source>
</reference>
<proteinExistence type="predicted"/>
<feature type="compositionally biased region" description="Polar residues" evidence="1">
    <location>
        <begin position="111"/>
        <end position="120"/>
    </location>
</feature>
<gene>
    <name evidence="2" type="ORF">GOODEAATRI_030007</name>
</gene>
<organism evidence="2 3">
    <name type="scientific">Goodea atripinnis</name>
    <dbReference type="NCBI Taxonomy" id="208336"/>
    <lineage>
        <taxon>Eukaryota</taxon>
        <taxon>Metazoa</taxon>
        <taxon>Chordata</taxon>
        <taxon>Craniata</taxon>
        <taxon>Vertebrata</taxon>
        <taxon>Euteleostomi</taxon>
        <taxon>Actinopterygii</taxon>
        <taxon>Neopterygii</taxon>
        <taxon>Teleostei</taxon>
        <taxon>Neoteleostei</taxon>
        <taxon>Acanthomorphata</taxon>
        <taxon>Ovalentaria</taxon>
        <taxon>Atherinomorphae</taxon>
        <taxon>Cyprinodontiformes</taxon>
        <taxon>Goodeidae</taxon>
        <taxon>Goodea</taxon>
    </lineage>
</organism>
<name>A0ABV0Q2Q1_9TELE</name>
<dbReference type="Proteomes" id="UP001476798">
    <property type="component" value="Unassembled WGS sequence"/>
</dbReference>
<evidence type="ECO:0000256" key="1">
    <source>
        <dbReference type="SAM" id="MobiDB-lite"/>
    </source>
</evidence>
<sequence>MCSTYLTGQTCPTLKKILTTKIGQKSAIDAAGSSFNAVMMIHLGGGDAGWKCAHLPHHTNGTSITHLSTHTVGRMTADRHTVSTAAMLQQYAALTVKGTRKLNDAAENECASDNNNNKGQNAPLHSFLHTDDSSNPPTAARESVQRTNMSPKQNSPATGRVYVRLVHRRTFHRHLSEEAHAPLHHNNTRRIHQMILISLQRSDFYTE</sequence>
<accession>A0ABV0Q2Q1</accession>
<dbReference type="EMBL" id="JAHRIO010094572">
    <property type="protein sequence ID" value="MEQ2189893.1"/>
    <property type="molecule type" value="Genomic_DNA"/>
</dbReference>
<keyword evidence="3" id="KW-1185">Reference proteome</keyword>
<feature type="region of interest" description="Disordered" evidence="1">
    <location>
        <begin position="105"/>
        <end position="160"/>
    </location>
</feature>
<evidence type="ECO:0000313" key="2">
    <source>
        <dbReference type="EMBL" id="MEQ2189893.1"/>
    </source>
</evidence>
<comment type="caution">
    <text evidence="2">The sequence shown here is derived from an EMBL/GenBank/DDBJ whole genome shotgun (WGS) entry which is preliminary data.</text>
</comment>
<feature type="compositionally biased region" description="Polar residues" evidence="1">
    <location>
        <begin position="145"/>
        <end position="157"/>
    </location>
</feature>